<dbReference type="PANTHER" id="PTHR33395">
    <property type="entry name" value="TRANSCRIPTASE, PUTATIVE-RELATED-RELATED"/>
    <property type="match status" value="1"/>
</dbReference>
<evidence type="ECO:0000256" key="1">
    <source>
        <dbReference type="SAM" id="MobiDB-lite"/>
    </source>
</evidence>
<evidence type="ECO:0000313" key="3">
    <source>
        <dbReference type="Proteomes" id="UP000796761"/>
    </source>
</evidence>
<dbReference type="EMBL" id="SWJQ01000415">
    <property type="protein sequence ID" value="TRZ14703.1"/>
    <property type="molecule type" value="Genomic_DNA"/>
</dbReference>
<gene>
    <name evidence="2" type="ORF">HGM15179_012407</name>
</gene>
<reference evidence="2" key="1">
    <citation type="submission" date="2019-04" db="EMBL/GenBank/DDBJ databases">
        <title>Genome assembly of Zosterops borbonicus 15179.</title>
        <authorList>
            <person name="Leroy T."/>
            <person name="Anselmetti Y."/>
            <person name="Tilak M.-K."/>
            <person name="Nabholz B."/>
        </authorList>
    </citation>
    <scope>NUCLEOTIDE SEQUENCE</scope>
    <source>
        <strain evidence="2">HGM_15179</strain>
        <tissue evidence="2">Muscle</tissue>
    </source>
</reference>
<feature type="region of interest" description="Disordered" evidence="1">
    <location>
        <begin position="53"/>
        <end position="76"/>
    </location>
</feature>
<protein>
    <submittedName>
        <fullName evidence="2">Uncharacterized protein</fullName>
    </submittedName>
</protein>
<dbReference type="PANTHER" id="PTHR33395:SF22">
    <property type="entry name" value="REVERSE TRANSCRIPTASE DOMAIN-CONTAINING PROTEIN"/>
    <property type="match status" value="1"/>
</dbReference>
<evidence type="ECO:0000313" key="2">
    <source>
        <dbReference type="EMBL" id="TRZ14703.1"/>
    </source>
</evidence>
<dbReference type="AlphaFoldDB" id="A0A8K1LIC1"/>
<dbReference type="OrthoDB" id="10056483at2759"/>
<keyword evidence="3" id="KW-1185">Reference proteome</keyword>
<comment type="caution">
    <text evidence="2">The sequence shown here is derived from an EMBL/GenBank/DDBJ whole genome shotgun (WGS) entry which is preliminary data.</text>
</comment>
<dbReference type="Proteomes" id="UP000796761">
    <property type="component" value="Unassembled WGS sequence"/>
</dbReference>
<accession>A0A8K1LIC1</accession>
<feature type="compositionally biased region" description="Polar residues" evidence="1">
    <location>
        <begin position="53"/>
        <end position="63"/>
    </location>
</feature>
<organism evidence="2 3">
    <name type="scientific">Zosterops borbonicus</name>
    <dbReference type="NCBI Taxonomy" id="364589"/>
    <lineage>
        <taxon>Eukaryota</taxon>
        <taxon>Metazoa</taxon>
        <taxon>Chordata</taxon>
        <taxon>Craniata</taxon>
        <taxon>Vertebrata</taxon>
        <taxon>Euteleostomi</taxon>
        <taxon>Archelosauria</taxon>
        <taxon>Archosauria</taxon>
        <taxon>Dinosauria</taxon>
        <taxon>Saurischia</taxon>
        <taxon>Theropoda</taxon>
        <taxon>Coelurosauria</taxon>
        <taxon>Aves</taxon>
        <taxon>Neognathae</taxon>
        <taxon>Neoaves</taxon>
        <taxon>Telluraves</taxon>
        <taxon>Australaves</taxon>
        <taxon>Passeriformes</taxon>
        <taxon>Sylvioidea</taxon>
        <taxon>Zosteropidae</taxon>
        <taxon>Zosterops</taxon>
    </lineage>
</organism>
<name>A0A8K1LIC1_9PASS</name>
<proteinExistence type="predicted"/>
<sequence>MGETIKSFFKYINGKRQHRSNISLLQDEDGHLTNRDMDKAEVFNAFFSSVFNTDDGSRGSQSSELEDHGCENDQIPPDPQLVWDLLLQLDPCKSIGPDGIHPRILKVLDDVIAKPLSFAFGQS</sequence>